<dbReference type="EMBL" id="LNQE01000247">
    <property type="protein sequence ID" value="KUG28219.1"/>
    <property type="molecule type" value="Genomic_DNA"/>
</dbReference>
<comment type="caution">
    <text evidence="1">The sequence shown here is derived from an EMBL/GenBank/DDBJ whole genome shotgun (WGS) entry which is preliminary data.</text>
</comment>
<dbReference type="InterPro" id="IPR036390">
    <property type="entry name" value="WH_DNA-bd_sf"/>
</dbReference>
<dbReference type="SUPFAM" id="SSF46785">
    <property type="entry name" value="Winged helix' DNA-binding domain"/>
    <property type="match status" value="1"/>
</dbReference>
<evidence type="ECO:0000313" key="1">
    <source>
        <dbReference type="EMBL" id="KUG28219.1"/>
    </source>
</evidence>
<name>A0A0W8G4Z7_9ZZZZ</name>
<gene>
    <name evidence="1" type="ORF">ASZ90_001912</name>
</gene>
<reference evidence="1" key="1">
    <citation type="journal article" date="2015" name="Proc. Natl. Acad. Sci. U.S.A.">
        <title>Networks of energetic and metabolic interactions define dynamics in microbial communities.</title>
        <authorList>
            <person name="Embree M."/>
            <person name="Liu J.K."/>
            <person name="Al-Bassam M.M."/>
            <person name="Zengler K."/>
        </authorList>
    </citation>
    <scope>NUCLEOTIDE SEQUENCE</scope>
</reference>
<accession>A0A0W8G4Z7</accession>
<organism evidence="1">
    <name type="scientific">hydrocarbon metagenome</name>
    <dbReference type="NCBI Taxonomy" id="938273"/>
    <lineage>
        <taxon>unclassified sequences</taxon>
        <taxon>metagenomes</taxon>
        <taxon>ecological metagenomes</taxon>
    </lineage>
</organism>
<protein>
    <submittedName>
        <fullName evidence="1">Uncharacterized protein</fullName>
    </submittedName>
</protein>
<proteinExistence type="predicted"/>
<sequence>MAFCLDGLIWGGRVVAERIAEGLRRLVLERHYEELRQARQVTARQHALLQLLLDAQAPPVGIRSLCRVSPFRLLYGRASEQTARRDLQRLMGMGLLASSPGGFVLNRHVLCGAGGV</sequence>
<dbReference type="AlphaFoldDB" id="A0A0W8G4Z7"/>